<dbReference type="PANTHER" id="PTHR30136">
    <property type="entry name" value="HELIX-TURN-HELIX TRANSCRIPTIONAL REGULATOR, ICLR FAMILY"/>
    <property type="match status" value="1"/>
</dbReference>
<keyword evidence="3" id="KW-0804">Transcription</keyword>
<keyword evidence="2 6" id="KW-0238">DNA-binding</keyword>
<dbReference type="AlphaFoldDB" id="A0A852ZWB4"/>
<dbReference type="Gene3D" id="3.30.450.40">
    <property type="match status" value="1"/>
</dbReference>
<dbReference type="Proteomes" id="UP000567795">
    <property type="component" value="Unassembled WGS sequence"/>
</dbReference>
<evidence type="ECO:0000313" key="7">
    <source>
        <dbReference type="Proteomes" id="UP000567795"/>
    </source>
</evidence>
<dbReference type="PANTHER" id="PTHR30136:SF24">
    <property type="entry name" value="HTH-TYPE TRANSCRIPTIONAL REPRESSOR ALLR"/>
    <property type="match status" value="1"/>
</dbReference>
<dbReference type="SUPFAM" id="SSF55781">
    <property type="entry name" value="GAF domain-like"/>
    <property type="match status" value="1"/>
</dbReference>
<dbReference type="GO" id="GO:0003677">
    <property type="term" value="F:DNA binding"/>
    <property type="evidence" value="ECO:0007669"/>
    <property type="project" value="UniProtKB-KW"/>
</dbReference>
<dbReference type="SUPFAM" id="SSF46785">
    <property type="entry name" value="Winged helix' DNA-binding domain"/>
    <property type="match status" value="1"/>
</dbReference>
<keyword evidence="1" id="KW-0805">Transcription regulation</keyword>
<dbReference type="GO" id="GO:0003700">
    <property type="term" value="F:DNA-binding transcription factor activity"/>
    <property type="evidence" value="ECO:0007669"/>
    <property type="project" value="TreeGrafter"/>
</dbReference>
<dbReference type="InterPro" id="IPR036390">
    <property type="entry name" value="WH_DNA-bd_sf"/>
</dbReference>
<evidence type="ECO:0000256" key="1">
    <source>
        <dbReference type="ARBA" id="ARBA00023015"/>
    </source>
</evidence>
<accession>A0A852ZWB4</accession>
<dbReference type="InterPro" id="IPR029016">
    <property type="entry name" value="GAF-like_dom_sf"/>
</dbReference>
<dbReference type="GO" id="GO:0045892">
    <property type="term" value="P:negative regulation of DNA-templated transcription"/>
    <property type="evidence" value="ECO:0007669"/>
    <property type="project" value="TreeGrafter"/>
</dbReference>
<dbReference type="Pfam" id="PF01614">
    <property type="entry name" value="IclR_C"/>
    <property type="match status" value="1"/>
</dbReference>
<dbReference type="EMBL" id="JACBZD010000001">
    <property type="protein sequence ID" value="NYI06245.1"/>
    <property type="molecule type" value="Genomic_DNA"/>
</dbReference>
<protein>
    <submittedName>
        <fullName evidence="6">DNA-binding IclR family transcriptional regulator</fullName>
    </submittedName>
</protein>
<evidence type="ECO:0000256" key="2">
    <source>
        <dbReference type="ARBA" id="ARBA00023125"/>
    </source>
</evidence>
<feature type="domain" description="HTH iclR-type" evidence="4">
    <location>
        <begin position="1"/>
        <end position="55"/>
    </location>
</feature>
<evidence type="ECO:0000313" key="6">
    <source>
        <dbReference type="EMBL" id="NYI06245.1"/>
    </source>
</evidence>
<dbReference type="InterPro" id="IPR036388">
    <property type="entry name" value="WH-like_DNA-bd_sf"/>
</dbReference>
<dbReference type="InterPro" id="IPR050707">
    <property type="entry name" value="HTH_MetabolicPath_Reg"/>
</dbReference>
<comment type="caution">
    <text evidence="6">The sequence shown here is derived from an EMBL/GenBank/DDBJ whole genome shotgun (WGS) entry which is preliminary data.</text>
</comment>
<feature type="domain" description="IclR-ED" evidence="5">
    <location>
        <begin position="56"/>
        <end position="203"/>
    </location>
</feature>
<dbReference type="PROSITE" id="PS51078">
    <property type="entry name" value="ICLR_ED"/>
    <property type="match status" value="1"/>
</dbReference>
<evidence type="ECO:0000256" key="3">
    <source>
        <dbReference type="ARBA" id="ARBA00023163"/>
    </source>
</evidence>
<name>A0A852ZWB4_9ACTN</name>
<dbReference type="SMART" id="SM00346">
    <property type="entry name" value="HTH_ICLR"/>
    <property type="match status" value="1"/>
</dbReference>
<dbReference type="PROSITE" id="PS51077">
    <property type="entry name" value="HTH_ICLR"/>
    <property type="match status" value="1"/>
</dbReference>
<sequence length="203" mass="21868">MRLLKLLADSSQGLTVTEMAGRLEVNRTVVYRLLTTLEQHALVRRDIQGRARIAPGVLHLAYQVHPLLRDVAGPALRRLADDLGSTAHLTLAEGSDAIVVAVAEPTWTDYHVAYRVGMRHPLERGAAGRAILAQRAGELPRTGPRYVRVSDDCRGGTPGVASPLRGFPGMEGSVGVLLLEDVADEGVGDRVVQAADEIAELMR</sequence>
<evidence type="ECO:0000259" key="5">
    <source>
        <dbReference type="PROSITE" id="PS51078"/>
    </source>
</evidence>
<dbReference type="Pfam" id="PF09339">
    <property type="entry name" value="HTH_IclR"/>
    <property type="match status" value="1"/>
</dbReference>
<dbReference type="Gene3D" id="1.10.10.10">
    <property type="entry name" value="Winged helix-like DNA-binding domain superfamily/Winged helix DNA-binding domain"/>
    <property type="match status" value="1"/>
</dbReference>
<dbReference type="InterPro" id="IPR014757">
    <property type="entry name" value="Tscrpt_reg_IclR_C"/>
</dbReference>
<dbReference type="InterPro" id="IPR005471">
    <property type="entry name" value="Tscrpt_reg_IclR_N"/>
</dbReference>
<evidence type="ECO:0000259" key="4">
    <source>
        <dbReference type="PROSITE" id="PS51077"/>
    </source>
</evidence>
<organism evidence="6 7">
    <name type="scientific">Allostreptomyces psammosilenae</name>
    <dbReference type="NCBI Taxonomy" id="1892865"/>
    <lineage>
        <taxon>Bacteria</taxon>
        <taxon>Bacillati</taxon>
        <taxon>Actinomycetota</taxon>
        <taxon>Actinomycetes</taxon>
        <taxon>Kitasatosporales</taxon>
        <taxon>Streptomycetaceae</taxon>
        <taxon>Allostreptomyces</taxon>
    </lineage>
</organism>
<gene>
    <name evidence="6" type="ORF">FHU37_003188</name>
</gene>
<reference evidence="6 7" key="1">
    <citation type="submission" date="2020-07" db="EMBL/GenBank/DDBJ databases">
        <title>Sequencing the genomes of 1000 actinobacteria strains.</title>
        <authorList>
            <person name="Klenk H.-P."/>
        </authorList>
    </citation>
    <scope>NUCLEOTIDE SEQUENCE [LARGE SCALE GENOMIC DNA]</scope>
    <source>
        <strain evidence="6 7">DSM 42178</strain>
    </source>
</reference>
<keyword evidence="7" id="KW-1185">Reference proteome</keyword>
<proteinExistence type="predicted"/>